<dbReference type="EMBL" id="CACSLK010031421">
    <property type="protein sequence ID" value="CAA0838916.1"/>
    <property type="molecule type" value="Genomic_DNA"/>
</dbReference>
<feature type="compositionally biased region" description="Acidic residues" evidence="4">
    <location>
        <begin position="82"/>
        <end position="100"/>
    </location>
</feature>
<comment type="caution">
    <text evidence="5">The sequence shown here is derived from an EMBL/GenBank/DDBJ whole genome shotgun (WGS) entry which is preliminary data.</text>
</comment>
<dbReference type="Proteomes" id="UP001153555">
    <property type="component" value="Unassembled WGS sequence"/>
</dbReference>
<comment type="similarity">
    <text evidence="2">Belongs to the TAC family.</text>
</comment>
<gene>
    <name evidence="5" type="ORF">SHERM_05489</name>
</gene>
<feature type="compositionally biased region" description="Basic and acidic residues" evidence="4">
    <location>
        <begin position="72"/>
        <end position="81"/>
    </location>
</feature>
<dbReference type="AlphaFoldDB" id="A0A9N7RRT5"/>
<evidence type="ECO:0000256" key="2">
    <source>
        <dbReference type="ARBA" id="ARBA00025796"/>
    </source>
</evidence>
<evidence type="ECO:0000313" key="5">
    <source>
        <dbReference type="EMBL" id="CAA0838916.1"/>
    </source>
</evidence>
<evidence type="ECO:0000256" key="1">
    <source>
        <dbReference type="ARBA" id="ARBA00022604"/>
    </source>
</evidence>
<proteinExistence type="inferred from homology"/>
<dbReference type="PANTHER" id="PTHR38366:SF1">
    <property type="entry name" value="PROTEIN TILLER ANGLE CONTROL 1"/>
    <property type="match status" value="1"/>
</dbReference>
<dbReference type="OrthoDB" id="1922866at2759"/>
<name>A0A9N7RRT5_STRHE</name>
<dbReference type="GO" id="GO:0001763">
    <property type="term" value="P:morphogenesis of a branching structure"/>
    <property type="evidence" value="ECO:0007669"/>
    <property type="project" value="InterPro"/>
</dbReference>
<evidence type="ECO:0000256" key="3">
    <source>
        <dbReference type="ARBA" id="ARBA00026138"/>
    </source>
</evidence>
<accession>A0A9N7RRT5</accession>
<keyword evidence="6" id="KW-1185">Reference proteome</keyword>
<organism evidence="5 6">
    <name type="scientific">Striga hermonthica</name>
    <name type="common">Purple witchweed</name>
    <name type="synonym">Buchnera hermonthica</name>
    <dbReference type="NCBI Taxonomy" id="68872"/>
    <lineage>
        <taxon>Eukaryota</taxon>
        <taxon>Viridiplantae</taxon>
        <taxon>Streptophyta</taxon>
        <taxon>Embryophyta</taxon>
        <taxon>Tracheophyta</taxon>
        <taxon>Spermatophyta</taxon>
        <taxon>Magnoliopsida</taxon>
        <taxon>eudicotyledons</taxon>
        <taxon>Gunneridae</taxon>
        <taxon>Pentapetalae</taxon>
        <taxon>asterids</taxon>
        <taxon>lamiids</taxon>
        <taxon>Lamiales</taxon>
        <taxon>Orobanchaceae</taxon>
        <taxon>Buchnereae</taxon>
        <taxon>Striga</taxon>
    </lineage>
</organism>
<dbReference type="InterPro" id="IPR044989">
    <property type="entry name" value="TAC1"/>
</dbReference>
<keyword evidence="1" id="KW-0341">Growth regulation</keyword>
<protein>
    <recommendedName>
        <fullName evidence="3">Protein TILLER ANGLE CONTROL 1</fullName>
    </recommendedName>
</protein>
<feature type="region of interest" description="Disordered" evidence="4">
    <location>
        <begin position="64"/>
        <end position="103"/>
    </location>
</feature>
<sequence>MKIFNWVHRKLSYKGGGSEENANKIVVRENNIESNNVFDQLLSGGNILTIGTFGYDPLSEPNDENNSFSSFFKDEPEKYEENNEENETASEKEEEEESNEEEVKNPFVFAAFEHDYKGLIMEGVNINNNHNKERCYDYVMMEKTQRITLADLFSAADSHASDKKPTKNNNNDNNNNIVDRSNVIKKAKRTKKHAGDSKLTITEEARPIRKLQKMVRRVLKRKVHPGMSSPSYKVHVKKCEMFDDHASLLPTN</sequence>
<feature type="region of interest" description="Disordered" evidence="4">
    <location>
        <begin position="158"/>
        <end position="179"/>
    </location>
</feature>
<evidence type="ECO:0000313" key="6">
    <source>
        <dbReference type="Proteomes" id="UP001153555"/>
    </source>
</evidence>
<reference evidence="5" key="1">
    <citation type="submission" date="2019-12" db="EMBL/GenBank/DDBJ databases">
        <authorList>
            <person name="Scholes J."/>
        </authorList>
    </citation>
    <scope>NUCLEOTIDE SEQUENCE</scope>
</reference>
<dbReference type="PANTHER" id="PTHR38366">
    <property type="entry name" value="NAD-DEPENDENT PROTEIN DEACETYLASE HST1-LIKE PROTEIN"/>
    <property type="match status" value="1"/>
</dbReference>
<evidence type="ECO:0000256" key="4">
    <source>
        <dbReference type="SAM" id="MobiDB-lite"/>
    </source>
</evidence>